<evidence type="ECO:0000313" key="3">
    <source>
        <dbReference type="Proteomes" id="UP001449225"/>
    </source>
</evidence>
<evidence type="ECO:0000313" key="2">
    <source>
        <dbReference type="EMBL" id="MEM5537636.1"/>
    </source>
</evidence>
<accession>A0ABU9TVA0</accession>
<reference evidence="2 3" key="1">
    <citation type="submission" date="2024-03" db="EMBL/GenBank/DDBJ databases">
        <title>Community enrichment and isolation of bacterial strains for fucoidan degradation.</title>
        <authorList>
            <person name="Sichert A."/>
        </authorList>
    </citation>
    <scope>NUCLEOTIDE SEQUENCE [LARGE SCALE GENOMIC DNA]</scope>
    <source>
        <strain evidence="2 3">AS76</strain>
    </source>
</reference>
<keyword evidence="3" id="KW-1185">Reference proteome</keyword>
<comment type="caution">
    <text evidence="2">The sequence shown here is derived from an EMBL/GenBank/DDBJ whole genome shotgun (WGS) entry which is preliminary data.</text>
</comment>
<sequence>MSQVTLFKNIQMQVSGKAQLKQQDSTSTPNTQRTPGKKTLNEETAQSMMLNCNFIQQ</sequence>
<evidence type="ECO:0000256" key="1">
    <source>
        <dbReference type="SAM" id="MobiDB-lite"/>
    </source>
</evidence>
<gene>
    <name evidence="2" type="ORF">WNY58_14700</name>
</gene>
<name>A0ABU9TVA0_9GAMM</name>
<dbReference type="EMBL" id="JBBMRA010000017">
    <property type="protein sequence ID" value="MEM5537636.1"/>
    <property type="molecule type" value="Genomic_DNA"/>
</dbReference>
<proteinExistence type="predicted"/>
<organism evidence="2 3">
    <name type="scientific">Neptuniibacter pectenicola</name>
    <dbReference type="NCBI Taxonomy" id="1806669"/>
    <lineage>
        <taxon>Bacteria</taxon>
        <taxon>Pseudomonadati</taxon>
        <taxon>Pseudomonadota</taxon>
        <taxon>Gammaproteobacteria</taxon>
        <taxon>Oceanospirillales</taxon>
        <taxon>Oceanospirillaceae</taxon>
        <taxon>Neptuniibacter</taxon>
    </lineage>
</organism>
<dbReference type="Proteomes" id="UP001449225">
    <property type="component" value="Unassembled WGS sequence"/>
</dbReference>
<feature type="region of interest" description="Disordered" evidence="1">
    <location>
        <begin position="15"/>
        <end position="37"/>
    </location>
</feature>
<dbReference type="RefSeq" id="WP_156473539.1">
    <property type="nucleotide sequence ID" value="NZ_JBBMRA010000017.1"/>
</dbReference>
<protein>
    <submittedName>
        <fullName evidence="2">Uncharacterized protein</fullName>
    </submittedName>
</protein>
<feature type="compositionally biased region" description="Polar residues" evidence="1">
    <location>
        <begin position="15"/>
        <end position="34"/>
    </location>
</feature>